<evidence type="ECO:0000313" key="2">
    <source>
        <dbReference type="Proteomes" id="UP000308005"/>
    </source>
</evidence>
<reference evidence="1 2" key="1">
    <citation type="submission" date="2018-10" db="EMBL/GenBank/DDBJ databases">
        <title>Fifty Aureobasidium pullulans genomes reveal a recombining polyextremotolerant generalist.</title>
        <authorList>
            <person name="Gostincar C."/>
            <person name="Turk M."/>
            <person name="Zajc J."/>
            <person name="Gunde-Cimerman N."/>
        </authorList>
    </citation>
    <scope>NUCLEOTIDE SEQUENCE [LARGE SCALE GENOMIC DNA]</scope>
    <source>
        <strain evidence="1 2">EXF-3863</strain>
    </source>
</reference>
<name>A0A4S9TFS8_AURPU</name>
<proteinExistence type="predicted"/>
<sequence>MAEQQTQPASPTPIFGSPVLNLVERIEEHAYYFLKELDFWLDRTQHPSTLEYQDILNLHPASLEQDIYDFAYLLSIEIELQEEIARMRASAYTQLDRIASAEKPVIAPGSIPDGNPGASLRPLPRALPPSSPPPFMDISPLCILGSIMWHTRTERPRSSVEFYRSLNELVTARLNRFLVAEDEYPKRYNIWQQHNWKSPRSKMPC</sequence>
<protein>
    <submittedName>
        <fullName evidence="1">Uncharacterized protein</fullName>
    </submittedName>
</protein>
<gene>
    <name evidence="1" type="ORF">D6C91_03616</name>
</gene>
<accession>A0A4S9TFS8</accession>
<dbReference type="AlphaFoldDB" id="A0A4S9TFS8"/>
<evidence type="ECO:0000313" key="1">
    <source>
        <dbReference type="EMBL" id="THZ23592.1"/>
    </source>
</evidence>
<dbReference type="Proteomes" id="UP000308005">
    <property type="component" value="Unassembled WGS sequence"/>
</dbReference>
<organism evidence="1 2">
    <name type="scientific">Aureobasidium pullulans</name>
    <name type="common">Black yeast</name>
    <name type="synonym">Pullularia pullulans</name>
    <dbReference type="NCBI Taxonomy" id="5580"/>
    <lineage>
        <taxon>Eukaryota</taxon>
        <taxon>Fungi</taxon>
        <taxon>Dikarya</taxon>
        <taxon>Ascomycota</taxon>
        <taxon>Pezizomycotina</taxon>
        <taxon>Dothideomycetes</taxon>
        <taxon>Dothideomycetidae</taxon>
        <taxon>Dothideales</taxon>
        <taxon>Saccotheciaceae</taxon>
        <taxon>Aureobasidium</taxon>
    </lineage>
</organism>
<comment type="caution">
    <text evidence="1">The sequence shown here is derived from an EMBL/GenBank/DDBJ whole genome shotgun (WGS) entry which is preliminary data.</text>
</comment>
<dbReference type="EMBL" id="QZBM01000116">
    <property type="protein sequence ID" value="THZ23592.1"/>
    <property type="molecule type" value="Genomic_DNA"/>
</dbReference>